<dbReference type="AlphaFoldDB" id="A0A9N9C7R4"/>
<accession>A0A9N9C7R4</accession>
<keyword evidence="2" id="KW-1185">Reference proteome</keyword>
<gene>
    <name evidence="1" type="ORF">FCALED_LOCUS8074</name>
</gene>
<evidence type="ECO:0000313" key="2">
    <source>
        <dbReference type="Proteomes" id="UP000789570"/>
    </source>
</evidence>
<evidence type="ECO:0000313" key="1">
    <source>
        <dbReference type="EMBL" id="CAG8590597.1"/>
    </source>
</evidence>
<dbReference type="Proteomes" id="UP000789570">
    <property type="component" value="Unassembled WGS sequence"/>
</dbReference>
<protein>
    <submittedName>
        <fullName evidence="1">17241_t:CDS:1</fullName>
    </submittedName>
</protein>
<reference evidence="1" key="1">
    <citation type="submission" date="2021-06" db="EMBL/GenBank/DDBJ databases">
        <authorList>
            <person name="Kallberg Y."/>
            <person name="Tangrot J."/>
            <person name="Rosling A."/>
        </authorList>
    </citation>
    <scope>NUCLEOTIDE SEQUENCE</scope>
    <source>
        <strain evidence="1">UK204</strain>
    </source>
</reference>
<dbReference type="EMBL" id="CAJVPQ010002276">
    <property type="protein sequence ID" value="CAG8590597.1"/>
    <property type="molecule type" value="Genomic_DNA"/>
</dbReference>
<organism evidence="1 2">
    <name type="scientific">Funneliformis caledonium</name>
    <dbReference type="NCBI Taxonomy" id="1117310"/>
    <lineage>
        <taxon>Eukaryota</taxon>
        <taxon>Fungi</taxon>
        <taxon>Fungi incertae sedis</taxon>
        <taxon>Mucoromycota</taxon>
        <taxon>Glomeromycotina</taxon>
        <taxon>Glomeromycetes</taxon>
        <taxon>Glomerales</taxon>
        <taxon>Glomeraceae</taxon>
        <taxon>Funneliformis</taxon>
    </lineage>
</organism>
<sequence length="69" mass="7844">MSCVLSSVLSDDDKQKYMDRILCKLKNNRKLFMRRRDRRGFCGMSSNTIYNNAAAETLEITEGVSGPAH</sequence>
<comment type="caution">
    <text evidence="1">The sequence shown here is derived from an EMBL/GenBank/DDBJ whole genome shotgun (WGS) entry which is preliminary data.</text>
</comment>
<name>A0A9N9C7R4_9GLOM</name>
<proteinExistence type="predicted"/>